<gene>
    <name evidence="1" type="ORF">C1T31_05095</name>
</gene>
<dbReference type="Proteomes" id="UP000236641">
    <property type="component" value="Unassembled WGS sequence"/>
</dbReference>
<dbReference type="OrthoDB" id="1429120at2"/>
<protein>
    <submittedName>
        <fullName evidence="1">Uncharacterized protein</fullName>
    </submittedName>
</protein>
<sequence length="134" mass="15104">MIGKHSFYFALAICCATGTCYRASAQSSHIGLIEKNSNISASDIFHDLNQSKDTLLLQSNKPITYVYSINSDYKREIDSYVNKNEFKLPLSELSKGKHVLVVSQSSKKIVFVLHIYDSKNLTSVERTKLSYSDN</sequence>
<name>A0A2K1E0B1_9FLAO</name>
<keyword evidence="2" id="KW-1185">Reference proteome</keyword>
<comment type="caution">
    <text evidence="1">The sequence shown here is derived from an EMBL/GenBank/DDBJ whole genome shotgun (WGS) entry which is preliminary data.</text>
</comment>
<dbReference type="EMBL" id="POWF01000002">
    <property type="protein sequence ID" value="PNQ73713.1"/>
    <property type="molecule type" value="Genomic_DNA"/>
</dbReference>
<evidence type="ECO:0000313" key="2">
    <source>
        <dbReference type="Proteomes" id="UP000236641"/>
    </source>
</evidence>
<evidence type="ECO:0000313" key="1">
    <source>
        <dbReference type="EMBL" id="PNQ73713.1"/>
    </source>
</evidence>
<organism evidence="1 2">
    <name type="scientific">Hanstruepera neustonica</name>
    <dbReference type="NCBI Taxonomy" id="1445657"/>
    <lineage>
        <taxon>Bacteria</taxon>
        <taxon>Pseudomonadati</taxon>
        <taxon>Bacteroidota</taxon>
        <taxon>Flavobacteriia</taxon>
        <taxon>Flavobacteriales</taxon>
        <taxon>Flavobacteriaceae</taxon>
        <taxon>Hanstruepera</taxon>
    </lineage>
</organism>
<reference evidence="1 2" key="1">
    <citation type="submission" date="2018-01" db="EMBL/GenBank/DDBJ databases">
        <title>The draft genome of Hanstruepera neustonica JCM19743.</title>
        <authorList>
            <person name="He R.-H."/>
            <person name="Du Z.-J."/>
        </authorList>
    </citation>
    <scope>NUCLEOTIDE SEQUENCE [LARGE SCALE GENOMIC DNA]</scope>
    <source>
        <strain evidence="1 2">JCM19743</strain>
    </source>
</reference>
<accession>A0A2K1E0B1</accession>
<dbReference type="AlphaFoldDB" id="A0A2K1E0B1"/>
<dbReference type="RefSeq" id="WP_103051410.1">
    <property type="nucleotide sequence ID" value="NZ_POWF01000002.1"/>
</dbReference>
<proteinExistence type="predicted"/>